<keyword evidence="6" id="KW-1185">Reference proteome</keyword>
<dbReference type="InterPro" id="IPR051219">
    <property type="entry name" value="Heterochromatin_chromo-domain"/>
</dbReference>
<evidence type="ECO:0000256" key="3">
    <source>
        <dbReference type="SAM" id="MobiDB-lite"/>
    </source>
</evidence>
<evidence type="ECO:0000259" key="4">
    <source>
        <dbReference type="PROSITE" id="PS50013"/>
    </source>
</evidence>
<comment type="caution">
    <text evidence="5">The sequence shown here is derived from an EMBL/GenBank/DDBJ whole genome shotgun (WGS) entry which is preliminary data.</text>
</comment>
<name>A0A7I8XPL0_BURXY</name>
<feature type="compositionally biased region" description="Basic and acidic residues" evidence="3">
    <location>
        <begin position="703"/>
        <end position="714"/>
    </location>
</feature>
<dbReference type="EMBL" id="CAJFDI010000001">
    <property type="protein sequence ID" value="CAD5210729.1"/>
    <property type="molecule type" value="Genomic_DNA"/>
</dbReference>
<protein>
    <submittedName>
        <fullName evidence="5">(pine wood nematode) hypothetical protein</fullName>
    </submittedName>
</protein>
<proteinExistence type="predicted"/>
<feature type="compositionally biased region" description="Acidic residues" evidence="3">
    <location>
        <begin position="523"/>
        <end position="534"/>
    </location>
</feature>
<dbReference type="PROSITE" id="PS50013">
    <property type="entry name" value="CHROMO_2"/>
    <property type="match status" value="1"/>
</dbReference>
<dbReference type="CDD" id="cd00024">
    <property type="entry name" value="CD_CSD"/>
    <property type="match status" value="1"/>
</dbReference>
<feature type="region of interest" description="Disordered" evidence="3">
    <location>
        <begin position="517"/>
        <end position="544"/>
    </location>
</feature>
<feature type="region of interest" description="Disordered" evidence="3">
    <location>
        <begin position="463"/>
        <end position="492"/>
    </location>
</feature>
<feature type="compositionally biased region" description="Acidic residues" evidence="3">
    <location>
        <begin position="469"/>
        <end position="481"/>
    </location>
</feature>
<evidence type="ECO:0000256" key="1">
    <source>
        <dbReference type="ARBA" id="ARBA00004123"/>
    </source>
</evidence>
<evidence type="ECO:0000256" key="2">
    <source>
        <dbReference type="ARBA" id="ARBA00023242"/>
    </source>
</evidence>
<keyword evidence="2" id="KW-0539">Nucleus</keyword>
<sequence>MASLEDIIRNIQSKFKDGKCTLYFCRKKSEKMETNLSMWDHLKTKHPKDCRALKKDAVRIGYDLDKVDLNNPPERSPPIAESLCNGDDNGNLQVSLDSTPPRRFIGSRIKKFCLLDELRAIQRAPQPCCKRLHSLESEEEILSHMMSPACRRFMIVNIHNLITKSAENHQDVRLRFPKMFPPDWKNKGNVSPTPDGLYLVEKVLTHRIHGKKVEYLVRWEGCGPIDDSWEPTESFCDTGLGAIRTYLENSLLDGSLTEAHRRRSGRNSNESRETLSRSEQILQKIQTKLTAIYTHIIDSGSRSIPKEMKEMMEEVTLISRRFCPDVTHEQDEENAEIVGGDSCEDTLVHQDRSEALNSAESGGNTSESIDNILNDCGVLQIDENCAFNPSFLDRLDEDLCQVGEGTSAGRRTSVDVVESALSLVGDERNAMGDGRDPKVLNGDEDLDHMEHEEEGIDHMEDEQHRMGEENEVDSEFGEEHEDPNNNVEQGEEMAPDLSELLRKKEEKMLNEQVECDLDHDQTENEEFLEQEDDQRDQMNQGEDENLVEEIVKNIGEEEEIMGKIRKELEEMHGKMSGADDQAVEEVGATEKDGEVGQTENLEISVQEGAIPPKVEEVSVKSEPEQIVRVYEDGVVEWEDEFNATERPFVFDSMAEGGPSVPENVQEEPLDLCYQPEVIERQNDVRIEENHGFGSGNTQGSRKRPLEPVDPHVIEENPIPAKRACSEVRTEFVPQPSTSAEVDERTIEVTKMKTEASDDEEDLILEETVSEPSVFNPTFQRDFQRNYGELQQAQSAHRVWNQGFQEVGPPEQDREFNRSFGYSRPFENYSASLRVVQPALQPGPSQMGPSILPYQIPPFHQFAQPQWPAPPPTYGMYPAGYAPHMTPPYGYPGYYPYPGGPPGPYPGGHQ</sequence>
<feature type="region of interest" description="Disordered" evidence="3">
    <location>
        <begin position="688"/>
        <end position="720"/>
    </location>
</feature>
<dbReference type="GO" id="GO:0005634">
    <property type="term" value="C:nucleus"/>
    <property type="evidence" value="ECO:0007669"/>
    <property type="project" value="UniProtKB-SubCell"/>
</dbReference>
<dbReference type="EMBL" id="CAJFCV020000001">
    <property type="protein sequence ID" value="CAG9086900.1"/>
    <property type="molecule type" value="Genomic_DNA"/>
</dbReference>
<organism evidence="5 6">
    <name type="scientific">Bursaphelenchus xylophilus</name>
    <name type="common">Pinewood nematode worm</name>
    <name type="synonym">Aphelenchoides xylophilus</name>
    <dbReference type="NCBI Taxonomy" id="6326"/>
    <lineage>
        <taxon>Eukaryota</taxon>
        <taxon>Metazoa</taxon>
        <taxon>Ecdysozoa</taxon>
        <taxon>Nematoda</taxon>
        <taxon>Chromadorea</taxon>
        <taxon>Rhabditida</taxon>
        <taxon>Tylenchina</taxon>
        <taxon>Tylenchomorpha</taxon>
        <taxon>Aphelenchoidea</taxon>
        <taxon>Aphelenchoididae</taxon>
        <taxon>Bursaphelenchus</taxon>
    </lineage>
</organism>
<dbReference type="SUPFAM" id="SSF54160">
    <property type="entry name" value="Chromo domain-like"/>
    <property type="match status" value="1"/>
</dbReference>
<gene>
    <name evidence="5" type="ORF">BXYJ_LOCUS2074</name>
</gene>
<evidence type="ECO:0000313" key="5">
    <source>
        <dbReference type="EMBL" id="CAD5210729.1"/>
    </source>
</evidence>
<feature type="region of interest" description="Disordered" evidence="3">
    <location>
        <begin position="257"/>
        <end position="278"/>
    </location>
</feature>
<comment type="subcellular location">
    <subcellularLocation>
        <location evidence="1">Nucleus</location>
    </subcellularLocation>
</comment>
<dbReference type="PANTHER" id="PTHR22812">
    <property type="entry name" value="CHROMOBOX PROTEIN"/>
    <property type="match status" value="1"/>
</dbReference>
<dbReference type="OrthoDB" id="433924at2759"/>
<dbReference type="SMART" id="SM00298">
    <property type="entry name" value="CHROMO"/>
    <property type="match status" value="1"/>
</dbReference>
<dbReference type="Pfam" id="PF00385">
    <property type="entry name" value="Chromo"/>
    <property type="match status" value="1"/>
</dbReference>
<reference evidence="5" key="1">
    <citation type="submission" date="2020-09" db="EMBL/GenBank/DDBJ databases">
        <authorList>
            <person name="Kikuchi T."/>
        </authorList>
    </citation>
    <scope>NUCLEOTIDE SEQUENCE</scope>
    <source>
        <strain evidence="5">Ka4C1</strain>
    </source>
</reference>
<accession>A0A7I8XPL0</accession>
<evidence type="ECO:0000313" key="6">
    <source>
        <dbReference type="Proteomes" id="UP000659654"/>
    </source>
</evidence>
<dbReference type="InterPro" id="IPR000953">
    <property type="entry name" value="Chromo/chromo_shadow_dom"/>
</dbReference>
<dbReference type="InterPro" id="IPR023780">
    <property type="entry name" value="Chromo_domain"/>
</dbReference>
<dbReference type="Proteomes" id="UP000582659">
    <property type="component" value="Unassembled WGS sequence"/>
</dbReference>
<feature type="domain" description="Chromo" evidence="4">
    <location>
        <begin position="198"/>
        <end position="234"/>
    </location>
</feature>
<dbReference type="AlphaFoldDB" id="A0A7I8XPL0"/>
<dbReference type="Proteomes" id="UP000659654">
    <property type="component" value="Unassembled WGS sequence"/>
</dbReference>
<dbReference type="Gene3D" id="2.40.50.40">
    <property type="match status" value="1"/>
</dbReference>
<dbReference type="InterPro" id="IPR016197">
    <property type="entry name" value="Chromo-like_dom_sf"/>
</dbReference>